<evidence type="ECO:0000256" key="9">
    <source>
        <dbReference type="ARBA" id="ARBA00023136"/>
    </source>
</evidence>
<dbReference type="Proteomes" id="UP000076532">
    <property type="component" value="Unassembled WGS sequence"/>
</dbReference>
<dbReference type="InterPro" id="IPR013083">
    <property type="entry name" value="Znf_RING/FYVE/PHD"/>
</dbReference>
<feature type="region of interest" description="Disordered" evidence="11">
    <location>
        <begin position="395"/>
        <end position="420"/>
    </location>
</feature>
<dbReference type="PANTHER" id="PTHR47168">
    <property type="entry name" value="RING ZINC FINGER DOMAIN SUPERFAMILY PROTEIN-RELATED"/>
    <property type="match status" value="1"/>
</dbReference>
<dbReference type="STRING" id="436010.A0A165XLM3"/>
<evidence type="ECO:0000256" key="7">
    <source>
        <dbReference type="ARBA" id="ARBA00022833"/>
    </source>
</evidence>
<dbReference type="InterPro" id="IPR051653">
    <property type="entry name" value="E3_ligase_sorting_rcpt"/>
</dbReference>
<dbReference type="Pfam" id="PF02225">
    <property type="entry name" value="PA"/>
    <property type="match status" value="1"/>
</dbReference>
<dbReference type="InterPro" id="IPR001841">
    <property type="entry name" value="Znf_RING"/>
</dbReference>
<dbReference type="GO" id="GO:0008270">
    <property type="term" value="F:zinc ion binding"/>
    <property type="evidence" value="ECO:0007669"/>
    <property type="project" value="UniProtKB-KW"/>
</dbReference>
<keyword evidence="8 12" id="KW-1133">Transmembrane helix</keyword>
<dbReference type="SMART" id="SM00184">
    <property type="entry name" value="RING"/>
    <property type="match status" value="1"/>
</dbReference>
<dbReference type="Gene3D" id="3.50.30.30">
    <property type="match status" value="1"/>
</dbReference>
<dbReference type="InterPro" id="IPR046450">
    <property type="entry name" value="PA_dom_sf"/>
</dbReference>
<keyword evidence="16" id="KW-1185">Reference proteome</keyword>
<comment type="catalytic activity">
    <reaction evidence="1">
        <text>S-ubiquitinyl-[E2 ubiquitin-conjugating enzyme]-L-cysteine + [acceptor protein]-L-lysine = [E2 ubiquitin-conjugating enzyme]-L-cysteine + N(6)-ubiquitinyl-[acceptor protein]-L-lysine.</text>
        <dbReference type="EC" id="2.3.2.27"/>
    </reaction>
</comment>
<name>A0A165XLM3_9AGAM</name>
<dbReference type="Pfam" id="PF13639">
    <property type="entry name" value="zf-RING_2"/>
    <property type="match status" value="1"/>
</dbReference>
<evidence type="ECO:0000256" key="4">
    <source>
        <dbReference type="ARBA" id="ARBA00022692"/>
    </source>
</evidence>
<keyword evidence="9 12" id="KW-0472">Membrane</keyword>
<feature type="chain" id="PRO_5007869115" description="RING-type E3 ubiquitin transferase" evidence="13">
    <location>
        <begin position="21"/>
        <end position="420"/>
    </location>
</feature>
<keyword evidence="6 10" id="KW-0863">Zinc-finger</keyword>
<feature type="domain" description="RING-type" evidence="14">
    <location>
        <begin position="328"/>
        <end position="370"/>
    </location>
</feature>
<evidence type="ECO:0000256" key="12">
    <source>
        <dbReference type="SAM" id="Phobius"/>
    </source>
</evidence>
<dbReference type="OrthoDB" id="8062037at2759"/>
<comment type="subcellular location">
    <subcellularLocation>
        <location evidence="2">Membrane</location>
        <topology evidence="2">Single-pass membrane protein</topology>
    </subcellularLocation>
</comment>
<evidence type="ECO:0000313" key="15">
    <source>
        <dbReference type="EMBL" id="KZP08673.1"/>
    </source>
</evidence>
<organism evidence="15 16">
    <name type="scientific">Athelia psychrophila</name>
    <dbReference type="NCBI Taxonomy" id="1759441"/>
    <lineage>
        <taxon>Eukaryota</taxon>
        <taxon>Fungi</taxon>
        <taxon>Dikarya</taxon>
        <taxon>Basidiomycota</taxon>
        <taxon>Agaricomycotina</taxon>
        <taxon>Agaricomycetes</taxon>
        <taxon>Agaricomycetidae</taxon>
        <taxon>Atheliales</taxon>
        <taxon>Atheliaceae</taxon>
        <taxon>Athelia</taxon>
    </lineage>
</organism>
<protein>
    <recommendedName>
        <fullName evidence="3">RING-type E3 ubiquitin transferase</fullName>
        <ecNumber evidence="3">2.3.2.27</ecNumber>
    </recommendedName>
</protein>
<dbReference type="SUPFAM" id="SSF52025">
    <property type="entry name" value="PA domain"/>
    <property type="match status" value="1"/>
</dbReference>
<feature type="signal peptide" evidence="13">
    <location>
        <begin position="1"/>
        <end position="20"/>
    </location>
</feature>
<evidence type="ECO:0000256" key="5">
    <source>
        <dbReference type="ARBA" id="ARBA00022723"/>
    </source>
</evidence>
<evidence type="ECO:0000313" key="16">
    <source>
        <dbReference type="Proteomes" id="UP000076532"/>
    </source>
</evidence>
<evidence type="ECO:0000256" key="10">
    <source>
        <dbReference type="PROSITE-ProRule" id="PRU00175"/>
    </source>
</evidence>
<feature type="region of interest" description="Disordered" evidence="11">
    <location>
        <begin position="283"/>
        <end position="312"/>
    </location>
</feature>
<dbReference type="GO" id="GO:0016020">
    <property type="term" value="C:membrane"/>
    <property type="evidence" value="ECO:0007669"/>
    <property type="project" value="UniProtKB-SubCell"/>
</dbReference>
<dbReference type="InterPro" id="IPR003137">
    <property type="entry name" value="PA_domain"/>
</dbReference>
<dbReference type="FunFam" id="3.30.40.10:FF:000388">
    <property type="entry name" value="Putative RING zinc finger domain superfamily protein"/>
    <property type="match status" value="1"/>
</dbReference>
<evidence type="ECO:0000256" key="13">
    <source>
        <dbReference type="SAM" id="SignalP"/>
    </source>
</evidence>
<evidence type="ECO:0000256" key="3">
    <source>
        <dbReference type="ARBA" id="ARBA00012483"/>
    </source>
</evidence>
<keyword evidence="13" id="KW-0732">Signal</keyword>
<dbReference type="EMBL" id="KV417716">
    <property type="protein sequence ID" value="KZP08673.1"/>
    <property type="molecule type" value="Genomic_DNA"/>
</dbReference>
<dbReference type="SUPFAM" id="SSF57850">
    <property type="entry name" value="RING/U-box"/>
    <property type="match status" value="1"/>
</dbReference>
<dbReference type="PANTHER" id="PTHR47168:SF1">
    <property type="entry name" value="OS02G0798600 PROTEIN"/>
    <property type="match status" value="1"/>
</dbReference>
<dbReference type="EC" id="2.3.2.27" evidence="3"/>
<feature type="transmembrane region" description="Helical" evidence="12">
    <location>
        <begin position="229"/>
        <end position="253"/>
    </location>
</feature>
<keyword evidence="4 12" id="KW-0812">Transmembrane</keyword>
<reference evidence="15 16" key="1">
    <citation type="journal article" date="2016" name="Mol. Biol. Evol.">
        <title>Comparative Genomics of Early-Diverging Mushroom-Forming Fungi Provides Insights into the Origins of Lignocellulose Decay Capabilities.</title>
        <authorList>
            <person name="Nagy L.G."/>
            <person name="Riley R."/>
            <person name="Tritt A."/>
            <person name="Adam C."/>
            <person name="Daum C."/>
            <person name="Floudas D."/>
            <person name="Sun H."/>
            <person name="Yadav J.S."/>
            <person name="Pangilinan J."/>
            <person name="Larsson K.H."/>
            <person name="Matsuura K."/>
            <person name="Barry K."/>
            <person name="Labutti K."/>
            <person name="Kuo R."/>
            <person name="Ohm R.A."/>
            <person name="Bhattacharya S.S."/>
            <person name="Shirouzu T."/>
            <person name="Yoshinaga Y."/>
            <person name="Martin F.M."/>
            <person name="Grigoriev I.V."/>
            <person name="Hibbett D.S."/>
        </authorList>
    </citation>
    <scope>NUCLEOTIDE SEQUENCE [LARGE SCALE GENOMIC DNA]</scope>
    <source>
        <strain evidence="15 16">CBS 109695</strain>
    </source>
</reference>
<dbReference type="GO" id="GO:0061630">
    <property type="term" value="F:ubiquitin protein ligase activity"/>
    <property type="evidence" value="ECO:0007669"/>
    <property type="project" value="UniProtKB-EC"/>
</dbReference>
<evidence type="ECO:0000256" key="6">
    <source>
        <dbReference type="ARBA" id="ARBA00022771"/>
    </source>
</evidence>
<evidence type="ECO:0000256" key="2">
    <source>
        <dbReference type="ARBA" id="ARBA00004167"/>
    </source>
</evidence>
<proteinExistence type="predicted"/>
<keyword evidence="5" id="KW-0479">Metal-binding</keyword>
<accession>A0A165XLM3</accession>
<evidence type="ECO:0000256" key="11">
    <source>
        <dbReference type="SAM" id="MobiDB-lite"/>
    </source>
</evidence>
<dbReference type="PROSITE" id="PS50089">
    <property type="entry name" value="ZF_RING_2"/>
    <property type="match status" value="1"/>
</dbReference>
<evidence type="ECO:0000256" key="8">
    <source>
        <dbReference type="ARBA" id="ARBA00022989"/>
    </source>
</evidence>
<gene>
    <name evidence="15" type="ORF">FIBSPDRAFT_840052</name>
</gene>
<evidence type="ECO:0000259" key="14">
    <source>
        <dbReference type="PROSITE" id="PS50089"/>
    </source>
</evidence>
<dbReference type="Gene3D" id="3.30.40.10">
    <property type="entry name" value="Zinc/RING finger domain, C3HC4 (zinc finger)"/>
    <property type="match status" value="1"/>
</dbReference>
<sequence>MLSGFLILVLCLAFATQSRSHPVDFIRKMTSSSSPAAGGNRLAGWGWNWGWEGGTVSVVDRSPLLVFPSRAGGFGGELSEHHLGYVIPLSSFTAPCTTNTSIFDSDAPPNLGCPPLCRTGPNEPESSETWIALVQRGECQFVDKVREAQRLGATIVVVGGDDPATSGNPDALVNMYSPAEDSSDIHIAATFIKYSDYTTLYSLIQASNTSHQGLKTLTVYLTADSAWEWYSPILTFGFLLLLPSCLTLVTLLVHRVRASRAAQRDRAPEEMVKSLPSRIWNGTGLEKTEDATGPLENADSERGSEPPVEGPSTYRPVDLPWHELQFECAICLSNFAKGETVRVLPCQHIFHIDEVDAWLINGKKLCPVCKADVTLPLLKGQVPGHITPTEQVPAAVNAESLSPRRQPSERTPLLSESSSP</sequence>
<evidence type="ECO:0000256" key="1">
    <source>
        <dbReference type="ARBA" id="ARBA00000900"/>
    </source>
</evidence>
<keyword evidence="7" id="KW-0862">Zinc</keyword>
<dbReference type="AlphaFoldDB" id="A0A165XLM3"/>